<protein>
    <submittedName>
        <fullName evidence="2">Unannotated protein</fullName>
    </submittedName>
</protein>
<name>A0A6J6CQ55_9ZZZZ</name>
<keyword evidence="1" id="KW-0812">Transmembrane</keyword>
<evidence type="ECO:0000256" key="1">
    <source>
        <dbReference type="SAM" id="Phobius"/>
    </source>
</evidence>
<keyword evidence="1" id="KW-0472">Membrane</keyword>
<reference evidence="2" key="1">
    <citation type="submission" date="2020-05" db="EMBL/GenBank/DDBJ databases">
        <authorList>
            <person name="Chiriac C."/>
            <person name="Salcher M."/>
            <person name="Ghai R."/>
            <person name="Kavagutti S V."/>
        </authorList>
    </citation>
    <scope>NUCLEOTIDE SEQUENCE</scope>
</reference>
<dbReference type="AlphaFoldDB" id="A0A6J6CQ55"/>
<gene>
    <name evidence="2" type="ORF">UFOPK1421_01362</name>
</gene>
<evidence type="ECO:0000313" key="2">
    <source>
        <dbReference type="EMBL" id="CAB4552303.1"/>
    </source>
</evidence>
<dbReference type="EMBL" id="CAEZSL010000185">
    <property type="protein sequence ID" value="CAB4552303.1"/>
    <property type="molecule type" value="Genomic_DNA"/>
</dbReference>
<feature type="transmembrane region" description="Helical" evidence="1">
    <location>
        <begin position="173"/>
        <end position="194"/>
    </location>
</feature>
<feature type="transmembrane region" description="Helical" evidence="1">
    <location>
        <begin position="145"/>
        <end position="167"/>
    </location>
</feature>
<keyword evidence="1" id="KW-1133">Transmembrane helix</keyword>
<sequence length="381" mass="39688">MISTSSKLFYGLGTLSFVGALVWVVAHDGSSLGSVALIFLAISLLFLGGIASYVRDGHVLSTDTAAHASAPAAQSASGNSWWPLASALSLGMVVVGLISSPGIFKIGIALSIATFGEWMITNWSDRASANAAYNEKVRGWVVHPLEIPIGGALLLTVIVLSFSRIMLSVSTGAGPIIFGVVGTVVLAGGSLVSVRRGVSKRLVGGACAVALVALTGVGLVTAFNGERHELVEAAEYDHYAVHPCGEEAEEYDEEASRAVSAKSSVAATVILKDGELYAEMDGFPDPLTSISLQRSYDLTILFRNESVGEHRMILNYGNVIEDLGGGVTRDSKLQACTALIGEGGEQAIIVRIPKPSSASPQSPYNIVVSGIEDSSIEVLVP</sequence>
<feature type="transmembrane region" description="Helical" evidence="1">
    <location>
        <begin position="32"/>
        <end position="54"/>
    </location>
</feature>
<feature type="transmembrane region" description="Helical" evidence="1">
    <location>
        <begin position="7"/>
        <end position="26"/>
    </location>
</feature>
<feature type="transmembrane region" description="Helical" evidence="1">
    <location>
        <begin position="201"/>
        <end position="223"/>
    </location>
</feature>
<accession>A0A6J6CQ55</accession>
<organism evidence="2">
    <name type="scientific">freshwater metagenome</name>
    <dbReference type="NCBI Taxonomy" id="449393"/>
    <lineage>
        <taxon>unclassified sequences</taxon>
        <taxon>metagenomes</taxon>
        <taxon>ecological metagenomes</taxon>
    </lineage>
</organism>
<proteinExistence type="predicted"/>